<dbReference type="PANTHER" id="PTHR45969">
    <property type="entry name" value="RING ZINC FINGER PROTEIN-RELATED"/>
    <property type="match status" value="1"/>
</dbReference>
<keyword evidence="3" id="KW-0862">Zinc</keyword>
<evidence type="ECO:0000256" key="4">
    <source>
        <dbReference type="PROSITE-ProRule" id="PRU00175"/>
    </source>
</evidence>
<dbReference type="Pfam" id="PF13445">
    <property type="entry name" value="zf-RING_UBOX"/>
    <property type="match status" value="1"/>
</dbReference>
<keyword evidence="9" id="KW-1185">Reference proteome</keyword>
<feature type="region of interest" description="Disordered" evidence="6">
    <location>
        <begin position="311"/>
        <end position="374"/>
    </location>
</feature>
<evidence type="ECO:0000256" key="2">
    <source>
        <dbReference type="ARBA" id="ARBA00022771"/>
    </source>
</evidence>
<dbReference type="InterPro" id="IPR027370">
    <property type="entry name" value="Znf-RING_euk"/>
</dbReference>
<feature type="region of interest" description="Disordered" evidence="6">
    <location>
        <begin position="1"/>
        <end position="39"/>
    </location>
</feature>
<dbReference type="SUPFAM" id="SSF57850">
    <property type="entry name" value="RING/U-box"/>
    <property type="match status" value="1"/>
</dbReference>
<protein>
    <recommendedName>
        <fullName evidence="7">RING-type domain-containing protein</fullName>
    </recommendedName>
</protein>
<evidence type="ECO:0000256" key="5">
    <source>
        <dbReference type="SAM" id="Coils"/>
    </source>
</evidence>
<dbReference type="Gene3D" id="3.30.40.10">
    <property type="entry name" value="Zinc/RING finger domain, C3HC4 (zinc finger)"/>
    <property type="match status" value="1"/>
</dbReference>
<evidence type="ECO:0000256" key="6">
    <source>
        <dbReference type="SAM" id="MobiDB-lite"/>
    </source>
</evidence>
<dbReference type="AlphaFoldDB" id="A0A6A5TAK1"/>
<feature type="domain" description="RING-type" evidence="7">
    <location>
        <begin position="69"/>
        <end position="120"/>
    </location>
</feature>
<evidence type="ECO:0000313" key="8">
    <source>
        <dbReference type="EMBL" id="KAF1949975.1"/>
    </source>
</evidence>
<evidence type="ECO:0000256" key="1">
    <source>
        <dbReference type="ARBA" id="ARBA00022723"/>
    </source>
</evidence>
<dbReference type="InterPro" id="IPR001841">
    <property type="entry name" value="Znf_RING"/>
</dbReference>
<keyword evidence="1" id="KW-0479">Metal-binding</keyword>
<dbReference type="SUPFAM" id="SSF90257">
    <property type="entry name" value="Myosin rod fragments"/>
    <property type="match status" value="1"/>
</dbReference>
<reference evidence="8" key="1">
    <citation type="journal article" date="2020" name="Stud. Mycol.">
        <title>101 Dothideomycetes genomes: a test case for predicting lifestyles and emergence of pathogens.</title>
        <authorList>
            <person name="Haridas S."/>
            <person name="Albert R."/>
            <person name="Binder M."/>
            <person name="Bloem J."/>
            <person name="Labutti K."/>
            <person name="Salamov A."/>
            <person name="Andreopoulos B."/>
            <person name="Baker S."/>
            <person name="Barry K."/>
            <person name="Bills G."/>
            <person name="Bluhm B."/>
            <person name="Cannon C."/>
            <person name="Castanera R."/>
            <person name="Culley D."/>
            <person name="Daum C."/>
            <person name="Ezra D."/>
            <person name="Gonzalez J."/>
            <person name="Henrissat B."/>
            <person name="Kuo A."/>
            <person name="Liang C."/>
            <person name="Lipzen A."/>
            <person name="Lutzoni F."/>
            <person name="Magnuson J."/>
            <person name="Mondo S."/>
            <person name="Nolan M."/>
            <person name="Ohm R."/>
            <person name="Pangilinan J."/>
            <person name="Park H.-J."/>
            <person name="Ramirez L."/>
            <person name="Alfaro M."/>
            <person name="Sun H."/>
            <person name="Tritt A."/>
            <person name="Yoshinaga Y."/>
            <person name="Zwiers L.-H."/>
            <person name="Turgeon B."/>
            <person name="Goodwin S."/>
            <person name="Spatafora J."/>
            <person name="Crous P."/>
            <person name="Grigoriev I."/>
        </authorList>
    </citation>
    <scope>NUCLEOTIDE SEQUENCE</scope>
    <source>
        <strain evidence="8">CBS 675.92</strain>
    </source>
</reference>
<dbReference type="PROSITE" id="PS50089">
    <property type="entry name" value="ZF_RING_2"/>
    <property type="match status" value="1"/>
</dbReference>
<feature type="compositionally biased region" description="Acidic residues" evidence="6">
    <location>
        <begin position="355"/>
        <end position="364"/>
    </location>
</feature>
<evidence type="ECO:0000256" key="3">
    <source>
        <dbReference type="ARBA" id="ARBA00022833"/>
    </source>
</evidence>
<name>A0A6A5TAK1_9PLEO</name>
<dbReference type="EMBL" id="ML977030">
    <property type="protein sequence ID" value="KAF1949975.1"/>
    <property type="molecule type" value="Genomic_DNA"/>
</dbReference>
<dbReference type="GO" id="GO:0008270">
    <property type="term" value="F:zinc ion binding"/>
    <property type="evidence" value="ECO:0007669"/>
    <property type="project" value="UniProtKB-KW"/>
</dbReference>
<keyword evidence="5" id="KW-0175">Coiled coil</keyword>
<proteinExistence type="predicted"/>
<evidence type="ECO:0000259" key="7">
    <source>
        <dbReference type="PROSITE" id="PS50089"/>
    </source>
</evidence>
<keyword evidence="2 4" id="KW-0863">Zinc-finger</keyword>
<sequence length="374" mass="42481">MPPRRRRNQQHSAGGSSAVGPANHRDASSSQRQSSGLHRPAADFETRGEFLWYGLEQLTQLPSDCDPSCPICLEPFNGAAAFNNVDQRFLRPRSCGHVFHTACLCTWLAEPHKRTCPFCRHEFFTHVEDLALMNRVQSVEDDLEILQEEYSELQDDYVNLQGANFELQDENSDLHDQISNLHNKISNFSARSSRVTQEQLTTTRARLDSANAQIATLSKERDSHRGHLRWLATYFGSAGIPGPYNTFGLGQTPEQTSEYFRQGRHHAWPSVQLQCNSQQEMDLQLQPNPQQDEEHFANLRKNFVLSLVADDQNLKSSDDGRRQMSPEPTPTPRWTMFPENRPNYSAPPLSFSNDPPDDPLDPEGDVIMGDGWFD</sequence>
<evidence type="ECO:0000313" key="9">
    <source>
        <dbReference type="Proteomes" id="UP000800035"/>
    </source>
</evidence>
<feature type="coiled-coil region" evidence="5">
    <location>
        <begin position="136"/>
        <end position="220"/>
    </location>
</feature>
<dbReference type="InterPro" id="IPR013083">
    <property type="entry name" value="Znf_RING/FYVE/PHD"/>
</dbReference>
<feature type="compositionally biased region" description="Basic and acidic residues" evidence="6">
    <location>
        <begin position="312"/>
        <end position="324"/>
    </location>
</feature>
<dbReference type="Proteomes" id="UP000800035">
    <property type="component" value="Unassembled WGS sequence"/>
</dbReference>
<gene>
    <name evidence="8" type="ORF">CC80DRAFT_554874</name>
</gene>
<organism evidence="8 9">
    <name type="scientific">Byssothecium circinans</name>
    <dbReference type="NCBI Taxonomy" id="147558"/>
    <lineage>
        <taxon>Eukaryota</taxon>
        <taxon>Fungi</taxon>
        <taxon>Dikarya</taxon>
        <taxon>Ascomycota</taxon>
        <taxon>Pezizomycotina</taxon>
        <taxon>Dothideomycetes</taxon>
        <taxon>Pleosporomycetidae</taxon>
        <taxon>Pleosporales</taxon>
        <taxon>Massarineae</taxon>
        <taxon>Massarinaceae</taxon>
        <taxon>Byssothecium</taxon>
    </lineage>
</organism>
<accession>A0A6A5TAK1</accession>
<dbReference type="SMART" id="SM00184">
    <property type="entry name" value="RING"/>
    <property type="match status" value="1"/>
</dbReference>
<dbReference type="Gene3D" id="1.10.287.1490">
    <property type="match status" value="1"/>
</dbReference>
<dbReference type="OrthoDB" id="8062037at2759"/>